<dbReference type="EMBL" id="DS547098">
    <property type="protein sequence ID" value="EDR09987.1"/>
    <property type="molecule type" value="Genomic_DNA"/>
</dbReference>
<keyword evidence="3" id="KW-1185">Reference proteome</keyword>
<dbReference type="KEGG" id="lbc:LACBIDRAFT_317822"/>
<evidence type="ECO:0000313" key="2">
    <source>
        <dbReference type="EMBL" id="EDR09987.1"/>
    </source>
</evidence>
<feature type="region of interest" description="Disordered" evidence="1">
    <location>
        <begin position="1"/>
        <end position="30"/>
    </location>
</feature>
<feature type="compositionally biased region" description="Basic residues" evidence="1">
    <location>
        <begin position="9"/>
        <end position="18"/>
    </location>
</feature>
<dbReference type="HOGENOM" id="CLU_2483736_0_0_1"/>
<dbReference type="Proteomes" id="UP000001194">
    <property type="component" value="Unassembled WGS sequence"/>
</dbReference>
<evidence type="ECO:0000256" key="1">
    <source>
        <dbReference type="SAM" id="MobiDB-lite"/>
    </source>
</evidence>
<gene>
    <name evidence="2" type="ORF">LACBIDRAFT_317822</name>
</gene>
<reference evidence="2 3" key="1">
    <citation type="journal article" date="2008" name="Nature">
        <title>The genome of Laccaria bicolor provides insights into mycorrhizal symbiosis.</title>
        <authorList>
            <person name="Martin F."/>
            <person name="Aerts A."/>
            <person name="Ahren D."/>
            <person name="Brun A."/>
            <person name="Danchin E.G.J."/>
            <person name="Duchaussoy F."/>
            <person name="Gibon J."/>
            <person name="Kohler A."/>
            <person name="Lindquist E."/>
            <person name="Pereda V."/>
            <person name="Salamov A."/>
            <person name="Shapiro H.J."/>
            <person name="Wuyts J."/>
            <person name="Blaudez D."/>
            <person name="Buee M."/>
            <person name="Brokstein P."/>
            <person name="Canbaeck B."/>
            <person name="Cohen D."/>
            <person name="Courty P.E."/>
            <person name="Coutinho P.M."/>
            <person name="Delaruelle C."/>
            <person name="Detter J.C."/>
            <person name="Deveau A."/>
            <person name="DiFazio S."/>
            <person name="Duplessis S."/>
            <person name="Fraissinet-Tachet L."/>
            <person name="Lucic E."/>
            <person name="Frey-Klett P."/>
            <person name="Fourrey C."/>
            <person name="Feussner I."/>
            <person name="Gay G."/>
            <person name="Grimwood J."/>
            <person name="Hoegger P.J."/>
            <person name="Jain P."/>
            <person name="Kilaru S."/>
            <person name="Labbe J."/>
            <person name="Lin Y.C."/>
            <person name="Legue V."/>
            <person name="Le Tacon F."/>
            <person name="Marmeisse R."/>
            <person name="Melayah D."/>
            <person name="Montanini B."/>
            <person name="Muratet M."/>
            <person name="Nehls U."/>
            <person name="Niculita-Hirzel H."/>
            <person name="Oudot-Le Secq M.P."/>
            <person name="Peter M."/>
            <person name="Quesneville H."/>
            <person name="Rajashekar B."/>
            <person name="Reich M."/>
            <person name="Rouhier N."/>
            <person name="Schmutz J."/>
            <person name="Yin T."/>
            <person name="Chalot M."/>
            <person name="Henrissat B."/>
            <person name="Kuees U."/>
            <person name="Lucas S."/>
            <person name="Van de Peer Y."/>
            <person name="Podila G.K."/>
            <person name="Polle A."/>
            <person name="Pukkila P.J."/>
            <person name="Richardson P.M."/>
            <person name="Rouze P."/>
            <person name="Sanders I.R."/>
            <person name="Stajich J.E."/>
            <person name="Tunlid A."/>
            <person name="Tuskan G."/>
            <person name="Grigoriev I.V."/>
        </authorList>
    </citation>
    <scope>NUCLEOTIDE SEQUENCE [LARGE SCALE GENOMIC DNA]</scope>
    <source>
        <strain evidence="3">S238N-H82 / ATCC MYA-4686</strain>
    </source>
</reference>
<sequence>MQSSQRTSMRGRHSKPRLLRYGGNDEKLSHMKTARETGRQGREKCWHWHLQMWFVKCNAVYPHSRNLYFTTSLERNKLIIAATSNHA</sequence>
<organism evidence="3">
    <name type="scientific">Laccaria bicolor (strain S238N-H82 / ATCC MYA-4686)</name>
    <name type="common">Bicoloured deceiver</name>
    <name type="synonym">Laccaria laccata var. bicolor</name>
    <dbReference type="NCBI Taxonomy" id="486041"/>
    <lineage>
        <taxon>Eukaryota</taxon>
        <taxon>Fungi</taxon>
        <taxon>Dikarya</taxon>
        <taxon>Basidiomycota</taxon>
        <taxon>Agaricomycotina</taxon>
        <taxon>Agaricomycetes</taxon>
        <taxon>Agaricomycetidae</taxon>
        <taxon>Agaricales</taxon>
        <taxon>Agaricineae</taxon>
        <taxon>Hydnangiaceae</taxon>
        <taxon>Laccaria</taxon>
    </lineage>
</organism>
<dbReference type="GeneID" id="6075081"/>
<evidence type="ECO:0000313" key="3">
    <source>
        <dbReference type="Proteomes" id="UP000001194"/>
    </source>
</evidence>
<name>B0D5B5_LACBS</name>
<dbReference type="RefSeq" id="XP_001879372.1">
    <property type="nucleotide sequence ID" value="XM_001879337.1"/>
</dbReference>
<proteinExistence type="predicted"/>
<dbReference type="InParanoid" id="B0D5B5"/>
<protein>
    <submittedName>
        <fullName evidence="2">Predicted protein</fullName>
    </submittedName>
</protein>
<dbReference type="AlphaFoldDB" id="B0D5B5"/>
<accession>B0D5B5</accession>